<organism evidence="1 2">
    <name type="scientific">Phyllobacterium bourgognense</name>
    <dbReference type="NCBI Taxonomy" id="314236"/>
    <lineage>
        <taxon>Bacteria</taxon>
        <taxon>Pseudomonadati</taxon>
        <taxon>Pseudomonadota</taxon>
        <taxon>Alphaproteobacteria</taxon>
        <taxon>Hyphomicrobiales</taxon>
        <taxon>Phyllobacteriaceae</taxon>
        <taxon>Phyllobacterium</taxon>
    </lineage>
</organism>
<reference evidence="1 2" key="1">
    <citation type="submission" date="2018-07" db="EMBL/GenBank/DDBJ databases">
        <title>Genomic Encyclopedia of Type Strains, Phase III (KMG-III): the genomes of soil and plant-associated and newly described type strains.</title>
        <authorList>
            <person name="Whitman W."/>
        </authorList>
    </citation>
    <scope>NUCLEOTIDE SEQUENCE [LARGE SCALE GENOMIC DNA]</scope>
    <source>
        <strain evidence="1 2">31-25a</strain>
    </source>
</reference>
<keyword evidence="2" id="KW-1185">Reference proteome</keyword>
<dbReference type="EMBL" id="QPJM01000001">
    <property type="protein sequence ID" value="RCW87455.1"/>
    <property type="molecule type" value="Genomic_DNA"/>
</dbReference>
<protein>
    <submittedName>
        <fullName evidence="1">Uncharacterized protein</fullName>
    </submittedName>
</protein>
<name>A0A368Z4T0_9HYPH</name>
<comment type="caution">
    <text evidence="1">The sequence shown here is derived from an EMBL/GenBank/DDBJ whole genome shotgun (WGS) entry which is preliminary data.</text>
</comment>
<evidence type="ECO:0000313" key="1">
    <source>
        <dbReference type="EMBL" id="RCW87455.1"/>
    </source>
</evidence>
<gene>
    <name evidence="1" type="ORF">C7476_101217</name>
</gene>
<dbReference type="AlphaFoldDB" id="A0A368Z4T0"/>
<sequence length="57" mass="6604">MAGIGEGKLKSLKYMRDSPLHHLFADKLSKEVKVYLEFITNQIGNIHILKTWFKVLC</sequence>
<evidence type="ECO:0000313" key="2">
    <source>
        <dbReference type="Proteomes" id="UP000253324"/>
    </source>
</evidence>
<accession>A0A368Z4T0</accession>
<proteinExistence type="predicted"/>
<dbReference type="Proteomes" id="UP000253324">
    <property type="component" value="Unassembled WGS sequence"/>
</dbReference>